<dbReference type="GO" id="GO:0046872">
    <property type="term" value="F:metal ion binding"/>
    <property type="evidence" value="ECO:0007669"/>
    <property type="project" value="UniProtKB-KW"/>
</dbReference>
<dbReference type="Proteomes" id="UP000192936">
    <property type="component" value="Unassembled WGS sequence"/>
</dbReference>
<accession>A0A1X7G221</accession>
<keyword evidence="7 8" id="KW-0963">Cytoplasm</keyword>
<feature type="region of interest" description="Disordered" evidence="9">
    <location>
        <begin position="1"/>
        <end position="25"/>
    </location>
</feature>
<evidence type="ECO:0000256" key="6">
    <source>
        <dbReference type="ARBA" id="ARBA00024536"/>
    </source>
</evidence>
<evidence type="ECO:0000256" key="7">
    <source>
        <dbReference type="HAMAP-Rule" id="MF_00323"/>
    </source>
</evidence>
<evidence type="ECO:0000256" key="8">
    <source>
        <dbReference type="RuleBase" id="RU000607"/>
    </source>
</evidence>
<dbReference type="InterPro" id="IPR001015">
    <property type="entry name" value="Ferrochelatase"/>
</dbReference>
<organism evidence="10 11">
    <name type="scientific">Azospirillum oryzae</name>
    <dbReference type="NCBI Taxonomy" id="286727"/>
    <lineage>
        <taxon>Bacteria</taxon>
        <taxon>Pseudomonadati</taxon>
        <taxon>Pseudomonadota</taxon>
        <taxon>Alphaproteobacteria</taxon>
        <taxon>Rhodospirillales</taxon>
        <taxon>Azospirillaceae</taxon>
        <taxon>Azospirillum</taxon>
    </lineage>
</organism>
<dbReference type="OrthoDB" id="9809741at2"/>
<feature type="compositionally biased region" description="Low complexity" evidence="9">
    <location>
        <begin position="12"/>
        <end position="25"/>
    </location>
</feature>
<evidence type="ECO:0000256" key="5">
    <source>
        <dbReference type="ARBA" id="ARBA00023244"/>
    </source>
</evidence>
<comment type="similarity">
    <text evidence="1 7 8">Belongs to the ferrochelatase family.</text>
</comment>
<comment type="function">
    <text evidence="7 8">Catalyzes the ferrous insertion into protoporphyrin IX.</text>
</comment>
<dbReference type="PANTHER" id="PTHR11108">
    <property type="entry name" value="FERROCHELATASE"/>
    <property type="match status" value="1"/>
</dbReference>
<comment type="pathway">
    <text evidence="7 8">Porphyrin-containing compound metabolism; protoheme biosynthesis; protoheme from protoporphyrin-IX: step 1/1.</text>
</comment>
<dbReference type="AlphaFoldDB" id="A0A1X7G221"/>
<feature type="compositionally biased region" description="Polar residues" evidence="9">
    <location>
        <begin position="1"/>
        <end position="11"/>
    </location>
</feature>
<comment type="catalytic activity">
    <reaction evidence="7 8">
        <text>heme b + 2 H(+) = protoporphyrin IX + Fe(2+)</text>
        <dbReference type="Rhea" id="RHEA:22584"/>
        <dbReference type="ChEBI" id="CHEBI:15378"/>
        <dbReference type="ChEBI" id="CHEBI:29033"/>
        <dbReference type="ChEBI" id="CHEBI:57306"/>
        <dbReference type="ChEBI" id="CHEBI:60344"/>
        <dbReference type="EC" id="4.98.1.1"/>
    </reaction>
</comment>
<protein>
    <recommendedName>
        <fullName evidence="7 8">Ferrochelatase</fullName>
        <ecNumber evidence="7 8">4.98.1.1</ecNumber>
    </recommendedName>
    <alternativeName>
        <fullName evidence="7">Heme synthase</fullName>
    </alternativeName>
    <alternativeName>
        <fullName evidence="7">Protoheme ferro-lyase</fullName>
    </alternativeName>
</protein>
<dbReference type="RefSeq" id="WP_085086920.1">
    <property type="nucleotide sequence ID" value="NZ_FXAK01000007.1"/>
</dbReference>
<sequence length="377" mass="40348">MSQQFSQTSASTNTTPGNPAPNGRPRRVAVVLFNLGGPDAPEAVRPFLFNLFADPAIIRLPNPFRFLIASLISGRRAKPASEIYAQLGGKSPLLENTEAQAAALESALGANPEADPAAGGAETKVFIAMRYWHPMSAETAARVKAYDPDLVVLLPLYPQFSTTTTASSAKAWHGAANTVGLTAPTRLLCCYPTQAGFIDGTADLIRPLYEAAKAHGKPRVLFSAHGLPKKVVASGDPYQWQCERTAESIAAALGIDDLDWVNCYQSRVGPMEWIGPSTDAEIRRAGRDGVPILVVPMAFVSEHSETLVEIEVEYRHLAKESGVPHFTRVPTVGVHPGFIDGLAKLVRQTVAGKAAVCSQKGDRICPSNFSGCPQARH</sequence>
<keyword evidence="5 7" id="KW-0627">Porphyrin biosynthesis</keyword>
<name>A0A1X7G221_9PROT</name>
<dbReference type="NCBIfam" id="TIGR00109">
    <property type="entry name" value="hemH"/>
    <property type="match status" value="1"/>
</dbReference>
<dbReference type="UniPathway" id="UPA00252">
    <property type="reaction ID" value="UER00325"/>
</dbReference>
<evidence type="ECO:0000313" key="11">
    <source>
        <dbReference type="Proteomes" id="UP000192936"/>
    </source>
</evidence>
<dbReference type="GO" id="GO:0005737">
    <property type="term" value="C:cytoplasm"/>
    <property type="evidence" value="ECO:0007669"/>
    <property type="project" value="UniProtKB-SubCell"/>
</dbReference>
<feature type="binding site" evidence="7">
    <location>
        <position position="305"/>
    </location>
    <ligand>
        <name>Fe(2+)</name>
        <dbReference type="ChEBI" id="CHEBI:29033"/>
    </ligand>
</feature>
<comment type="subcellular location">
    <subcellularLocation>
        <location evidence="7 8">Cytoplasm</location>
    </subcellularLocation>
</comment>
<dbReference type="CDD" id="cd03411">
    <property type="entry name" value="Ferrochelatase_N"/>
    <property type="match status" value="1"/>
</dbReference>
<keyword evidence="2 7" id="KW-0408">Iron</keyword>
<dbReference type="EMBL" id="FXAK01000007">
    <property type="protein sequence ID" value="SMF62589.1"/>
    <property type="molecule type" value="Genomic_DNA"/>
</dbReference>
<dbReference type="HAMAP" id="MF_00323">
    <property type="entry name" value="Ferrochelatase"/>
    <property type="match status" value="1"/>
</dbReference>
<evidence type="ECO:0000256" key="3">
    <source>
        <dbReference type="ARBA" id="ARBA00023133"/>
    </source>
</evidence>
<dbReference type="PANTHER" id="PTHR11108:SF1">
    <property type="entry name" value="FERROCHELATASE, MITOCHONDRIAL"/>
    <property type="match status" value="1"/>
</dbReference>
<dbReference type="SUPFAM" id="SSF53800">
    <property type="entry name" value="Chelatase"/>
    <property type="match status" value="1"/>
</dbReference>
<dbReference type="GO" id="GO:0006783">
    <property type="term" value="P:heme biosynthetic process"/>
    <property type="evidence" value="ECO:0007669"/>
    <property type="project" value="UniProtKB-UniRule"/>
</dbReference>
<reference evidence="10 11" key="1">
    <citation type="submission" date="2017-04" db="EMBL/GenBank/DDBJ databases">
        <authorList>
            <person name="Afonso C.L."/>
            <person name="Miller P.J."/>
            <person name="Scott M.A."/>
            <person name="Spackman E."/>
            <person name="Goraichik I."/>
            <person name="Dimitrov K.M."/>
            <person name="Suarez D.L."/>
            <person name="Swayne D.E."/>
        </authorList>
    </citation>
    <scope>NUCLEOTIDE SEQUENCE [LARGE SCALE GENOMIC DNA]</scope>
    <source>
        <strain evidence="10 11">A2P</strain>
    </source>
</reference>
<dbReference type="STRING" id="286727.SAMN02982917_3121"/>
<feature type="binding site" evidence="7">
    <location>
        <position position="225"/>
    </location>
    <ligand>
        <name>Fe(2+)</name>
        <dbReference type="ChEBI" id="CHEBI:29033"/>
    </ligand>
</feature>
<keyword evidence="7" id="KW-0479">Metal-binding</keyword>
<evidence type="ECO:0000256" key="9">
    <source>
        <dbReference type="SAM" id="MobiDB-lite"/>
    </source>
</evidence>
<dbReference type="InterPro" id="IPR033659">
    <property type="entry name" value="Ferrochelatase_N"/>
</dbReference>
<dbReference type="GO" id="GO:0004325">
    <property type="term" value="F:ferrochelatase activity"/>
    <property type="evidence" value="ECO:0007669"/>
    <property type="project" value="UniProtKB-UniRule"/>
</dbReference>
<dbReference type="InterPro" id="IPR019772">
    <property type="entry name" value="Ferrochelatase_AS"/>
</dbReference>
<evidence type="ECO:0000256" key="4">
    <source>
        <dbReference type="ARBA" id="ARBA00023239"/>
    </source>
</evidence>
<evidence type="ECO:0000313" key="10">
    <source>
        <dbReference type="EMBL" id="SMF62589.1"/>
    </source>
</evidence>
<dbReference type="InterPro" id="IPR033644">
    <property type="entry name" value="Ferrochelatase_C"/>
</dbReference>
<keyword evidence="3 7" id="KW-0350">Heme biosynthesis</keyword>
<gene>
    <name evidence="7" type="primary">hemH</name>
    <name evidence="10" type="ORF">SAMN02982917_3121</name>
</gene>
<proteinExistence type="inferred from homology"/>
<dbReference type="CDD" id="cd00419">
    <property type="entry name" value="Ferrochelatase_C"/>
    <property type="match status" value="1"/>
</dbReference>
<dbReference type="Pfam" id="PF00762">
    <property type="entry name" value="Ferrochelatase"/>
    <property type="match status" value="1"/>
</dbReference>
<comment type="catalytic activity">
    <reaction evidence="6">
        <text>Fe-coproporphyrin III + 2 H(+) = coproporphyrin III + Fe(2+)</text>
        <dbReference type="Rhea" id="RHEA:49572"/>
        <dbReference type="ChEBI" id="CHEBI:15378"/>
        <dbReference type="ChEBI" id="CHEBI:29033"/>
        <dbReference type="ChEBI" id="CHEBI:68438"/>
        <dbReference type="ChEBI" id="CHEBI:131725"/>
        <dbReference type="EC" id="4.99.1.9"/>
    </reaction>
    <physiologicalReaction direction="right-to-left" evidence="6">
        <dbReference type="Rhea" id="RHEA:49574"/>
    </physiologicalReaction>
</comment>
<dbReference type="EC" id="4.98.1.1" evidence="7 8"/>
<dbReference type="Gene3D" id="3.40.50.1400">
    <property type="match status" value="2"/>
</dbReference>
<evidence type="ECO:0000256" key="2">
    <source>
        <dbReference type="ARBA" id="ARBA00023004"/>
    </source>
</evidence>
<evidence type="ECO:0000256" key="1">
    <source>
        <dbReference type="ARBA" id="ARBA00007718"/>
    </source>
</evidence>
<keyword evidence="4 7" id="KW-0456">Lyase</keyword>
<dbReference type="PROSITE" id="PS00534">
    <property type="entry name" value="FERROCHELATASE"/>
    <property type="match status" value="1"/>
</dbReference>